<reference evidence="1 2" key="2">
    <citation type="journal article" date="2012" name="Stand. Genomic Sci.">
        <title>Complete genome sequence of the sulfate-reducing firmicute Desulfotomaculum ruminis type strain (DL(T)).</title>
        <authorList>
            <person name="Spring S."/>
            <person name="Visser M."/>
            <person name="Lu M."/>
            <person name="Copeland A."/>
            <person name="Lapidus A."/>
            <person name="Lucas S."/>
            <person name="Cheng J.F."/>
            <person name="Han C."/>
            <person name="Tapia R."/>
            <person name="Goodwin L.A."/>
            <person name="Pitluck S."/>
            <person name="Ivanova N."/>
            <person name="Land M."/>
            <person name="Hauser L."/>
            <person name="Larimer F."/>
            <person name="Rohde M."/>
            <person name="Goker M."/>
            <person name="Detter J.C."/>
            <person name="Kyrpides N.C."/>
            <person name="Woyke T."/>
            <person name="Schaap P.J."/>
            <person name="Plugge C.M."/>
            <person name="Muyzer G."/>
            <person name="Kuever J."/>
            <person name="Pereira I.A."/>
            <person name="Parshina S.N."/>
            <person name="Bernier-Latmani R."/>
            <person name="Stams A.J."/>
            <person name="Klenk H.P."/>
        </authorList>
    </citation>
    <scope>NUCLEOTIDE SEQUENCE [LARGE SCALE GENOMIC DNA]</scope>
    <source>
        <strain evidence="2">ATCC 23193 / DSM 2154 / NCIB 8452 / DL</strain>
    </source>
</reference>
<sequence length="455" mass="51356">MEFKKKLAALLLAGILLTGCRPLTPPELVKPPEMNRNQQELLQAARQFLPEGASLTLPKGPAAKTGSFLEVDVDGNGTQETAVFYKKEGEVGLLILAMKEGKWELRDRLNGEGSDLGYVVWQDFNDDKIPELLIGRLSNWEQNNDLTVYRMAGQTYQEVNRIPYASFSVGDVKGDGQVQLAVLAKSEAEFPTSQLTLYSLREQKLVETLQREYDGYPEQVLIGRADKNQPGIFCDLGVGAHSAYTLLLIYQDGQWTERFNELADGNGLTFKAYPLPSKDVDQDGIVEIGMQKEPLGAEDLPMVAKPWINVWYRWDGQKGLLAVREDYSDYGEEYSFVIPRKWIGKYTIERRSDDEGVKAVDFYYIGRDKKSRVPLLSISYQPKDRNQASGELPSKRLYVKLGENNRNVLFAVFPSDSPNLAGDELQEYKGMLLTEEEVKDCFKTIDMANLLEMQS</sequence>
<keyword evidence="2" id="KW-1185">Reference proteome</keyword>
<dbReference type="KEGG" id="dru:Desru_2242"/>
<dbReference type="HOGENOM" id="CLU_048406_1_0_9"/>
<proteinExistence type="predicted"/>
<protein>
    <recommendedName>
        <fullName evidence="3">VCBS repeat-containing protein</fullName>
    </recommendedName>
</protein>
<organism evidence="1 2">
    <name type="scientific">Desulforamulus ruminis (strain ATCC 23193 / DSM 2154 / NCIMB 8452 / DL)</name>
    <name type="common">Desulfotomaculum ruminis</name>
    <dbReference type="NCBI Taxonomy" id="696281"/>
    <lineage>
        <taxon>Bacteria</taxon>
        <taxon>Bacillati</taxon>
        <taxon>Bacillota</taxon>
        <taxon>Clostridia</taxon>
        <taxon>Eubacteriales</taxon>
        <taxon>Peptococcaceae</taxon>
        <taxon>Desulforamulus</taxon>
    </lineage>
</organism>
<dbReference type="eggNOG" id="COG0457">
    <property type="taxonomic scope" value="Bacteria"/>
</dbReference>
<dbReference type="PROSITE" id="PS51257">
    <property type="entry name" value="PROKAR_LIPOPROTEIN"/>
    <property type="match status" value="1"/>
</dbReference>
<accession>F6DLE3</accession>
<evidence type="ECO:0000313" key="1">
    <source>
        <dbReference type="EMBL" id="AEG60491.1"/>
    </source>
</evidence>
<gene>
    <name evidence="1" type="ordered locus">Desru_2242</name>
</gene>
<evidence type="ECO:0000313" key="2">
    <source>
        <dbReference type="Proteomes" id="UP000009234"/>
    </source>
</evidence>
<dbReference type="SUPFAM" id="SSF69318">
    <property type="entry name" value="Integrin alpha N-terminal domain"/>
    <property type="match status" value="1"/>
</dbReference>
<dbReference type="STRING" id="696281.Desru_2242"/>
<dbReference type="RefSeq" id="WP_013842250.1">
    <property type="nucleotide sequence ID" value="NC_015589.1"/>
</dbReference>
<dbReference type="Proteomes" id="UP000009234">
    <property type="component" value="Chromosome"/>
</dbReference>
<dbReference type="EMBL" id="CP002780">
    <property type="protein sequence ID" value="AEG60491.1"/>
    <property type="molecule type" value="Genomic_DNA"/>
</dbReference>
<dbReference type="InterPro" id="IPR028994">
    <property type="entry name" value="Integrin_alpha_N"/>
</dbReference>
<dbReference type="AlphaFoldDB" id="F6DLE3"/>
<reference evidence="2" key="1">
    <citation type="submission" date="2011-05" db="EMBL/GenBank/DDBJ databases">
        <title>Complete sequence of Desulfotomaculum ruminis DSM 2154.</title>
        <authorList>
            <person name="Lucas S."/>
            <person name="Copeland A."/>
            <person name="Lapidus A."/>
            <person name="Cheng J.-F."/>
            <person name="Goodwin L."/>
            <person name="Pitluck S."/>
            <person name="Lu M."/>
            <person name="Detter J.C."/>
            <person name="Han C."/>
            <person name="Tapia R."/>
            <person name="Land M."/>
            <person name="Hauser L."/>
            <person name="Kyrpides N."/>
            <person name="Ivanova N."/>
            <person name="Mikhailova N."/>
            <person name="Pagani I."/>
            <person name="Stams A.J.M."/>
            <person name="Plugge C.M."/>
            <person name="Muyzer G."/>
            <person name="Kuever J."/>
            <person name="Parshina S.N."/>
            <person name="Ivanova A.E."/>
            <person name="Nazina T.N."/>
            <person name="Brambilla E."/>
            <person name="Spring S."/>
            <person name="Klenk H.-P."/>
            <person name="Woyke T."/>
        </authorList>
    </citation>
    <scope>NUCLEOTIDE SEQUENCE [LARGE SCALE GENOMIC DNA]</scope>
    <source>
        <strain evidence="2">ATCC 23193 / DSM 2154 / NCIB 8452 / DL</strain>
    </source>
</reference>
<dbReference type="OrthoDB" id="9762883at2"/>
<name>F6DLE3_DESRL</name>
<evidence type="ECO:0008006" key="3">
    <source>
        <dbReference type="Google" id="ProtNLM"/>
    </source>
</evidence>